<evidence type="ECO:0000256" key="3">
    <source>
        <dbReference type="ARBA" id="ARBA00022989"/>
    </source>
</evidence>
<keyword evidence="7" id="KW-0807">Transducer</keyword>
<keyword evidence="11" id="KW-1185">Reference proteome</keyword>
<name>A0A1I7XY65_9BILA</name>
<feature type="transmembrane region" description="Helical" evidence="9">
    <location>
        <begin position="73"/>
        <end position="95"/>
    </location>
</feature>
<sequence>MTEEVDLQEVSTAFFNESIVEEFEEFESSLSLRNLRFYAKWFIPAFCAVGIVGNCMALILIRTNYWLRKLTSNIYLSTLSVCGCLFLFTVLCTWIDTNTGITLPLYNNSELGCKLLTFLAHACDFICVWMISWTSIDRCLVLHRPAFQRITVSKKFANCLVVGTVAASSFFYGFWCILFAGLETSDYGSYCGLSEKITFLDYQMPVNLHVFFTAVDTVLCTVVPSLIVLIVNVLSIIRYRKCMRIYADGNYRVRFHTQNTLTTTVPTDRPYDEPAKSSKKTLLSQHSQTTNQGSTQSNIPGSSGKRLKCSDLQLTRSLLIVTSTFVLLNVPNYAFRLWQEVFGTVSPYFAFAFFLSFLLYYLHHAVLFYMYIFWSPQMKKQLFPTAMKLVECYCFKSVPEFGHSNHSVQVFKR</sequence>
<dbReference type="CDD" id="cd00637">
    <property type="entry name" value="7tm_classA_rhodopsin-like"/>
    <property type="match status" value="1"/>
</dbReference>
<protein>
    <submittedName>
        <fullName evidence="12">G_PROTEIN_RECEP_F1_2 domain-containing protein</fullName>
    </submittedName>
</protein>
<feature type="transmembrane region" description="Helical" evidence="9">
    <location>
        <begin position="347"/>
        <end position="374"/>
    </location>
</feature>
<evidence type="ECO:0000256" key="5">
    <source>
        <dbReference type="ARBA" id="ARBA00023136"/>
    </source>
</evidence>
<keyword evidence="6" id="KW-0675">Receptor</keyword>
<dbReference type="GO" id="GO:0004930">
    <property type="term" value="F:G protein-coupled receptor activity"/>
    <property type="evidence" value="ECO:0007669"/>
    <property type="project" value="UniProtKB-KW"/>
</dbReference>
<reference evidence="12" key="1">
    <citation type="submission" date="2016-11" db="UniProtKB">
        <authorList>
            <consortium name="WormBaseParasite"/>
        </authorList>
    </citation>
    <scope>IDENTIFICATION</scope>
</reference>
<evidence type="ECO:0000256" key="1">
    <source>
        <dbReference type="ARBA" id="ARBA00004141"/>
    </source>
</evidence>
<dbReference type="SUPFAM" id="SSF81321">
    <property type="entry name" value="Family A G protein-coupled receptor-like"/>
    <property type="match status" value="1"/>
</dbReference>
<proteinExistence type="predicted"/>
<dbReference type="PROSITE" id="PS50262">
    <property type="entry name" value="G_PROTEIN_RECEP_F1_2"/>
    <property type="match status" value="1"/>
</dbReference>
<feature type="region of interest" description="Disordered" evidence="8">
    <location>
        <begin position="282"/>
        <end position="304"/>
    </location>
</feature>
<dbReference type="GO" id="GO:0005886">
    <property type="term" value="C:plasma membrane"/>
    <property type="evidence" value="ECO:0007669"/>
    <property type="project" value="TreeGrafter"/>
</dbReference>
<dbReference type="Gene3D" id="1.20.1070.10">
    <property type="entry name" value="Rhodopsin 7-helix transmembrane proteins"/>
    <property type="match status" value="1"/>
</dbReference>
<dbReference type="PANTHER" id="PTHR24243">
    <property type="entry name" value="G-PROTEIN COUPLED RECEPTOR"/>
    <property type="match status" value="1"/>
</dbReference>
<evidence type="ECO:0000313" key="12">
    <source>
        <dbReference type="WBParaSite" id="L893_g10672.t1"/>
    </source>
</evidence>
<dbReference type="AlphaFoldDB" id="A0A1I7XY65"/>
<dbReference type="Proteomes" id="UP000095287">
    <property type="component" value="Unplaced"/>
</dbReference>
<evidence type="ECO:0000256" key="9">
    <source>
        <dbReference type="SAM" id="Phobius"/>
    </source>
</evidence>
<feature type="transmembrane region" description="Helical" evidence="9">
    <location>
        <begin position="156"/>
        <end position="180"/>
    </location>
</feature>
<evidence type="ECO:0000256" key="6">
    <source>
        <dbReference type="ARBA" id="ARBA00023170"/>
    </source>
</evidence>
<evidence type="ECO:0000256" key="4">
    <source>
        <dbReference type="ARBA" id="ARBA00023040"/>
    </source>
</evidence>
<feature type="transmembrane region" description="Helical" evidence="9">
    <location>
        <begin position="115"/>
        <end position="136"/>
    </location>
</feature>
<keyword evidence="2 9" id="KW-0812">Transmembrane</keyword>
<feature type="transmembrane region" description="Helical" evidence="9">
    <location>
        <begin position="210"/>
        <end position="234"/>
    </location>
</feature>
<evidence type="ECO:0000256" key="8">
    <source>
        <dbReference type="SAM" id="MobiDB-lite"/>
    </source>
</evidence>
<evidence type="ECO:0000313" key="11">
    <source>
        <dbReference type="Proteomes" id="UP000095287"/>
    </source>
</evidence>
<keyword evidence="3 9" id="KW-1133">Transmembrane helix</keyword>
<feature type="transmembrane region" description="Helical" evidence="9">
    <location>
        <begin position="41"/>
        <end position="61"/>
    </location>
</feature>
<dbReference type="InterPro" id="IPR017452">
    <property type="entry name" value="GPCR_Rhodpsn_7TM"/>
</dbReference>
<organism evidence="11 12">
    <name type="scientific">Steinernema glaseri</name>
    <dbReference type="NCBI Taxonomy" id="37863"/>
    <lineage>
        <taxon>Eukaryota</taxon>
        <taxon>Metazoa</taxon>
        <taxon>Ecdysozoa</taxon>
        <taxon>Nematoda</taxon>
        <taxon>Chromadorea</taxon>
        <taxon>Rhabditida</taxon>
        <taxon>Tylenchina</taxon>
        <taxon>Panagrolaimomorpha</taxon>
        <taxon>Strongyloidoidea</taxon>
        <taxon>Steinernematidae</taxon>
        <taxon>Steinernema</taxon>
    </lineage>
</organism>
<dbReference type="WBParaSite" id="L893_g10672.t1">
    <property type="protein sequence ID" value="L893_g10672.t1"/>
    <property type="gene ID" value="L893_g10672"/>
</dbReference>
<feature type="compositionally biased region" description="Polar residues" evidence="8">
    <location>
        <begin position="282"/>
        <end position="301"/>
    </location>
</feature>
<evidence type="ECO:0000256" key="2">
    <source>
        <dbReference type="ARBA" id="ARBA00022692"/>
    </source>
</evidence>
<keyword evidence="4" id="KW-0297">G-protein coupled receptor</keyword>
<dbReference type="PANTHER" id="PTHR24243:SF230">
    <property type="entry name" value="G-PROTEIN COUPLED RECEPTORS FAMILY 1 PROFILE DOMAIN-CONTAINING PROTEIN"/>
    <property type="match status" value="1"/>
</dbReference>
<comment type="subcellular location">
    <subcellularLocation>
        <location evidence="1">Membrane</location>
        <topology evidence="1">Multi-pass membrane protein</topology>
    </subcellularLocation>
</comment>
<accession>A0A1I7XY65</accession>
<dbReference type="PROSITE" id="PS00237">
    <property type="entry name" value="G_PROTEIN_RECEP_F1_1"/>
    <property type="match status" value="1"/>
</dbReference>
<evidence type="ECO:0000259" key="10">
    <source>
        <dbReference type="PROSITE" id="PS50262"/>
    </source>
</evidence>
<evidence type="ECO:0000256" key="7">
    <source>
        <dbReference type="ARBA" id="ARBA00023224"/>
    </source>
</evidence>
<feature type="domain" description="G-protein coupled receptors family 1 profile" evidence="10">
    <location>
        <begin position="53"/>
        <end position="371"/>
    </location>
</feature>
<feature type="transmembrane region" description="Helical" evidence="9">
    <location>
        <begin position="314"/>
        <end position="335"/>
    </location>
</feature>
<dbReference type="InterPro" id="IPR000276">
    <property type="entry name" value="GPCR_Rhodpsn"/>
</dbReference>
<keyword evidence="5 9" id="KW-0472">Membrane</keyword>